<dbReference type="EMBL" id="CAEKDK010000002">
    <property type="protein sequence ID" value="CAB4268415.1"/>
    <property type="molecule type" value="Genomic_DNA"/>
</dbReference>
<dbReference type="InterPro" id="IPR027214">
    <property type="entry name" value="Cystatin"/>
</dbReference>
<dbReference type="PANTHER" id="PTHR11413">
    <property type="entry name" value="CYSTATIN FAMILY MEMBER"/>
    <property type="match status" value="1"/>
</dbReference>
<keyword evidence="1 3" id="KW-0646">Protease inhibitor</keyword>
<sequence length="139" mass="15728">MPPRTAPKPKTSLAFPSKTTTTRRSNALLEFAGTLHHLTIEAIDSGKKKLYEAKVWMKPWPWMGFKEVQEFKHAAEICMNMECTRVAIRTGFSKSDAEQKYEKTHEDNLRNIPIGKNGKLTQLVQSSFGFLAKKLSLGC</sequence>
<evidence type="ECO:0000256" key="3">
    <source>
        <dbReference type="RuleBase" id="RU362130"/>
    </source>
</evidence>
<dbReference type="AlphaFoldDB" id="A0A6J5TZL5"/>
<evidence type="ECO:0000256" key="1">
    <source>
        <dbReference type="ARBA" id="ARBA00022690"/>
    </source>
</evidence>
<dbReference type="SUPFAM" id="SSF54403">
    <property type="entry name" value="Cystatin/monellin"/>
    <property type="match status" value="1"/>
</dbReference>
<evidence type="ECO:0000256" key="4">
    <source>
        <dbReference type="SAM" id="MobiDB-lite"/>
    </source>
</evidence>
<dbReference type="Proteomes" id="UP000507222">
    <property type="component" value="Unassembled WGS sequence"/>
</dbReference>
<dbReference type="CDD" id="cd00042">
    <property type="entry name" value="CY"/>
    <property type="match status" value="1"/>
</dbReference>
<evidence type="ECO:0000313" key="6">
    <source>
        <dbReference type="Proteomes" id="UP000507222"/>
    </source>
</evidence>
<protein>
    <recommendedName>
        <fullName evidence="3">Cysteine proteinase inhibitor</fullName>
    </recommendedName>
</protein>
<evidence type="ECO:0000256" key="2">
    <source>
        <dbReference type="ARBA" id="ARBA00022704"/>
    </source>
</evidence>
<dbReference type="InterPro" id="IPR000010">
    <property type="entry name" value="Cystatin_dom"/>
</dbReference>
<organism evidence="5 6">
    <name type="scientific">Prunus armeniaca</name>
    <name type="common">Apricot</name>
    <name type="synonym">Armeniaca vulgaris</name>
    <dbReference type="NCBI Taxonomy" id="36596"/>
    <lineage>
        <taxon>Eukaryota</taxon>
        <taxon>Viridiplantae</taxon>
        <taxon>Streptophyta</taxon>
        <taxon>Embryophyta</taxon>
        <taxon>Tracheophyta</taxon>
        <taxon>Spermatophyta</taxon>
        <taxon>Magnoliopsida</taxon>
        <taxon>eudicotyledons</taxon>
        <taxon>Gunneridae</taxon>
        <taxon>Pentapetalae</taxon>
        <taxon>rosids</taxon>
        <taxon>fabids</taxon>
        <taxon>Rosales</taxon>
        <taxon>Rosaceae</taxon>
        <taxon>Amygdaloideae</taxon>
        <taxon>Amygdaleae</taxon>
        <taxon>Prunus</taxon>
    </lineage>
</organism>
<proteinExistence type="inferred from homology"/>
<dbReference type="GO" id="GO:0004869">
    <property type="term" value="F:cysteine-type endopeptidase inhibitor activity"/>
    <property type="evidence" value="ECO:0007669"/>
    <property type="project" value="UniProtKB-KW"/>
</dbReference>
<name>A0A6J5TZL5_PRUAR</name>
<keyword evidence="2 3" id="KW-0789">Thiol protease inhibitor</keyword>
<reference evidence="5 6" key="1">
    <citation type="submission" date="2020-05" db="EMBL/GenBank/DDBJ databases">
        <authorList>
            <person name="Campoy J."/>
            <person name="Schneeberger K."/>
            <person name="Spophaly S."/>
        </authorList>
    </citation>
    <scope>NUCLEOTIDE SEQUENCE [LARGE SCALE GENOMIC DNA]</scope>
    <source>
        <strain evidence="5">PruArmRojPasFocal</strain>
    </source>
</reference>
<gene>
    <name evidence="5" type="ORF">CURHAP_LOCUS11939</name>
</gene>
<evidence type="ECO:0000313" key="5">
    <source>
        <dbReference type="EMBL" id="CAB4268415.1"/>
    </source>
</evidence>
<feature type="region of interest" description="Disordered" evidence="4">
    <location>
        <begin position="1"/>
        <end position="21"/>
    </location>
</feature>
<dbReference type="PANTHER" id="PTHR11413:SF103">
    <property type="entry name" value="CYSTEINE PROTEINASE INHIBITOR 12"/>
    <property type="match status" value="1"/>
</dbReference>
<accession>A0A6J5TZL5</accession>
<comment type="similarity">
    <text evidence="3">Belongs to the cystatin family. Phytocystatin subfamily.</text>
</comment>
<dbReference type="Gene3D" id="3.10.450.10">
    <property type="match status" value="1"/>
</dbReference>
<dbReference type="InterPro" id="IPR046350">
    <property type="entry name" value="Cystatin_sf"/>
</dbReference>